<feature type="transmembrane region" description="Helical" evidence="6">
    <location>
        <begin position="246"/>
        <end position="265"/>
    </location>
</feature>
<evidence type="ECO:0000259" key="7">
    <source>
        <dbReference type="Pfam" id="PF00892"/>
    </source>
</evidence>
<dbReference type="PANTHER" id="PTHR32322:SF2">
    <property type="entry name" value="EAMA DOMAIN-CONTAINING PROTEIN"/>
    <property type="match status" value="1"/>
</dbReference>
<dbReference type="SUPFAM" id="SSF103481">
    <property type="entry name" value="Multidrug resistance efflux transporter EmrE"/>
    <property type="match status" value="2"/>
</dbReference>
<evidence type="ECO:0000256" key="1">
    <source>
        <dbReference type="ARBA" id="ARBA00004141"/>
    </source>
</evidence>
<comment type="similarity">
    <text evidence="2">Belongs to the EamA transporter family.</text>
</comment>
<dbReference type="Proteomes" id="UP000237350">
    <property type="component" value="Unassembled WGS sequence"/>
</dbReference>
<keyword evidence="5 6" id="KW-0472">Membrane</keyword>
<comment type="caution">
    <text evidence="8">The sequence shown here is derived from an EMBL/GenBank/DDBJ whole genome shotgun (WGS) entry which is preliminary data.</text>
</comment>
<feature type="domain" description="EamA" evidence="7">
    <location>
        <begin position="152"/>
        <end position="286"/>
    </location>
</feature>
<dbReference type="RefSeq" id="WP_103680318.1">
    <property type="nucleotide sequence ID" value="NZ_LPWH01000067.1"/>
</dbReference>
<feature type="transmembrane region" description="Helical" evidence="6">
    <location>
        <begin position="183"/>
        <end position="202"/>
    </location>
</feature>
<gene>
    <name evidence="8" type="ORF">AU468_08355</name>
</gene>
<dbReference type="InterPro" id="IPR000620">
    <property type="entry name" value="EamA_dom"/>
</dbReference>
<feature type="transmembrane region" description="Helical" evidence="6">
    <location>
        <begin position="91"/>
        <end position="111"/>
    </location>
</feature>
<dbReference type="InterPro" id="IPR050638">
    <property type="entry name" value="AA-Vitamin_Transporters"/>
</dbReference>
<organism evidence="8 9">
    <name type="scientific">Alkalispirochaeta sphaeroplastigenens</name>
    <dbReference type="NCBI Taxonomy" id="1187066"/>
    <lineage>
        <taxon>Bacteria</taxon>
        <taxon>Pseudomonadati</taxon>
        <taxon>Spirochaetota</taxon>
        <taxon>Spirochaetia</taxon>
        <taxon>Spirochaetales</taxon>
        <taxon>Spirochaetaceae</taxon>
        <taxon>Alkalispirochaeta</taxon>
    </lineage>
</organism>
<dbReference type="AlphaFoldDB" id="A0A2S4JP50"/>
<keyword evidence="4 6" id="KW-1133">Transmembrane helix</keyword>
<feature type="domain" description="EamA" evidence="7">
    <location>
        <begin position="4"/>
        <end position="134"/>
    </location>
</feature>
<feature type="transmembrane region" description="Helical" evidence="6">
    <location>
        <begin position="123"/>
        <end position="145"/>
    </location>
</feature>
<evidence type="ECO:0000313" key="8">
    <source>
        <dbReference type="EMBL" id="POR01319.1"/>
    </source>
</evidence>
<keyword evidence="3 6" id="KW-0812">Transmembrane</keyword>
<evidence type="ECO:0000256" key="2">
    <source>
        <dbReference type="ARBA" id="ARBA00007362"/>
    </source>
</evidence>
<comment type="subcellular location">
    <subcellularLocation>
        <location evidence="1">Membrane</location>
        <topology evidence="1">Multi-pass membrane protein</topology>
    </subcellularLocation>
</comment>
<accession>A0A2S4JP50</accession>
<evidence type="ECO:0000256" key="3">
    <source>
        <dbReference type="ARBA" id="ARBA00022692"/>
    </source>
</evidence>
<dbReference type="InterPro" id="IPR037185">
    <property type="entry name" value="EmrE-like"/>
</dbReference>
<evidence type="ECO:0000256" key="6">
    <source>
        <dbReference type="SAM" id="Phobius"/>
    </source>
</evidence>
<protein>
    <recommendedName>
        <fullName evidence="7">EamA domain-containing protein</fullName>
    </recommendedName>
</protein>
<dbReference type="OrthoDB" id="9805239at2"/>
<feature type="transmembrane region" description="Helical" evidence="6">
    <location>
        <begin position="151"/>
        <end position="171"/>
    </location>
</feature>
<name>A0A2S4JP50_9SPIO</name>
<dbReference type="EMBL" id="LPWH01000067">
    <property type="protein sequence ID" value="POR01319.1"/>
    <property type="molecule type" value="Genomic_DNA"/>
</dbReference>
<dbReference type="GO" id="GO:0016020">
    <property type="term" value="C:membrane"/>
    <property type="evidence" value="ECO:0007669"/>
    <property type="project" value="UniProtKB-SubCell"/>
</dbReference>
<evidence type="ECO:0000256" key="4">
    <source>
        <dbReference type="ARBA" id="ARBA00022989"/>
    </source>
</evidence>
<reference evidence="9" key="1">
    <citation type="submission" date="2015-12" db="EMBL/GenBank/DDBJ databases">
        <authorList>
            <person name="Lodha T.D."/>
            <person name="Chintalapati S."/>
            <person name="Chintalapati V.R."/>
            <person name="Sravanthi T."/>
        </authorList>
    </citation>
    <scope>NUCLEOTIDE SEQUENCE [LARGE SCALE GENOMIC DNA]</scope>
    <source>
        <strain evidence="9">JC133</strain>
    </source>
</reference>
<dbReference type="Pfam" id="PF00892">
    <property type="entry name" value="EamA"/>
    <property type="match status" value="2"/>
</dbReference>
<feature type="transmembrane region" description="Helical" evidence="6">
    <location>
        <begin position="214"/>
        <end position="234"/>
    </location>
</feature>
<keyword evidence="9" id="KW-1185">Reference proteome</keyword>
<evidence type="ECO:0000313" key="9">
    <source>
        <dbReference type="Proteomes" id="UP000237350"/>
    </source>
</evidence>
<feature type="transmembrane region" description="Helical" evidence="6">
    <location>
        <begin position="63"/>
        <end position="79"/>
    </location>
</feature>
<feature type="transmembrane region" description="Helical" evidence="6">
    <location>
        <begin position="31"/>
        <end position="51"/>
    </location>
</feature>
<dbReference type="PANTHER" id="PTHR32322">
    <property type="entry name" value="INNER MEMBRANE TRANSPORTER"/>
    <property type="match status" value="1"/>
</dbReference>
<evidence type="ECO:0000256" key="5">
    <source>
        <dbReference type="ARBA" id="ARBA00023136"/>
    </source>
</evidence>
<sequence>MIVHLAMTTTMILWGVSFVASKLVLEEISPLTYMGVRFLLASVLLAGVMALRGRPRFSRKTHGMIALTALAEPAAYFLFETFGLTLLSPSIASLIIATTPLAVMLLAAAVLDEPLSRRGIAAVFFSITGISFLVLGNGNAGALGVPEPGQILGIFLIFGAVLSAACYITLARSLTQRHDPVNLTVIQTWWGAGVFIFLWRIQPAPARALSLSPLGWGAVIFLAAGATVAAFLLYNWALRYETAGRASLYINAIPVITAITSWFVLGERLSAVQAAGALLVLLAVRFSSHPKEVLVVPPEG</sequence>
<proteinExistence type="inferred from homology"/>